<dbReference type="InterPro" id="IPR003599">
    <property type="entry name" value="Ig_sub"/>
</dbReference>
<dbReference type="SUPFAM" id="SSF48726">
    <property type="entry name" value="Immunoglobulin"/>
    <property type="match status" value="1"/>
</dbReference>
<dbReference type="PANTHER" id="PTHR23267">
    <property type="entry name" value="IMMUNOGLOBULIN LIGHT CHAIN"/>
    <property type="match status" value="1"/>
</dbReference>
<dbReference type="SMART" id="SM00409">
    <property type="entry name" value="IG"/>
    <property type="match status" value="1"/>
</dbReference>
<dbReference type="InterPro" id="IPR007110">
    <property type="entry name" value="Ig-like_dom"/>
</dbReference>
<reference evidence="2" key="1">
    <citation type="submission" date="2025-08" db="UniProtKB">
        <authorList>
            <consortium name="Ensembl"/>
        </authorList>
    </citation>
    <scope>IDENTIFICATION</scope>
</reference>
<keyword evidence="3" id="KW-1185">Reference proteome</keyword>
<dbReference type="Ensembl" id="ENSMCST00000006155.1">
    <property type="protein sequence ID" value="ENSMCSP00000006012.1"/>
    <property type="gene ID" value="ENSMCSG00000004331.1"/>
</dbReference>
<feature type="domain" description="Ig-like" evidence="1">
    <location>
        <begin position="40"/>
        <end position="137"/>
    </location>
</feature>
<evidence type="ECO:0000313" key="3">
    <source>
        <dbReference type="Proteomes" id="UP000694560"/>
    </source>
</evidence>
<evidence type="ECO:0000259" key="1">
    <source>
        <dbReference type="PROSITE" id="PS50835"/>
    </source>
</evidence>
<dbReference type="Gene3D" id="2.60.40.10">
    <property type="entry name" value="Immunoglobulins"/>
    <property type="match status" value="1"/>
</dbReference>
<dbReference type="Pfam" id="PF07686">
    <property type="entry name" value="V-set"/>
    <property type="match status" value="1"/>
</dbReference>
<reference evidence="2" key="2">
    <citation type="submission" date="2025-09" db="UniProtKB">
        <authorList>
            <consortium name="Ensembl"/>
        </authorList>
    </citation>
    <scope>IDENTIFICATION</scope>
</reference>
<dbReference type="PROSITE" id="PS50835">
    <property type="entry name" value="IG_LIKE"/>
    <property type="match status" value="1"/>
</dbReference>
<proteinExistence type="predicted"/>
<dbReference type="AlphaFoldDB" id="A0A8C5TEW4"/>
<name>A0A8C5TEW4_9PASS</name>
<dbReference type="InterPro" id="IPR050150">
    <property type="entry name" value="IgV_Light_Chain"/>
</dbReference>
<dbReference type="InterPro" id="IPR013783">
    <property type="entry name" value="Ig-like_fold"/>
</dbReference>
<dbReference type="Proteomes" id="UP000694560">
    <property type="component" value="Unplaced"/>
</dbReference>
<accession>A0A8C5TEW4</accession>
<sequence length="154" mass="16346">MSLKDSGTAHLPFSLVVPSLLPPQGILGTVWLRVLTSCVPASRTQPVLTQPSSVFVLPGQTAQITCSGLSSSSYASAGWHQQKVPGTAPVALIYWNDERPSGIPSRFSGSFSGSLSDYTATLTITRVQTEDEAVYFCGSYEGSGGISNFGVWRE</sequence>
<dbReference type="OrthoDB" id="6103117at2759"/>
<evidence type="ECO:0000313" key="2">
    <source>
        <dbReference type="Ensembl" id="ENSMCSP00000006012.1"/>
    </source>
</evidence>
<dbReference type="InterPro" id="IPR036179">
    <property type="entry name" value="Ig-like_dom_sf"/>
</dbReference>
<dbReference type="SMART" id="SM00406">
    <property type="entry name" value="IGv"/>
    <property type="match status" value="1"/>
</dbReference>
<protein>
    <recommendedName>
        <fullName evidence="1">Ig-like domain-containing protein</fullName>
    </recommendedName>
</protein>
<organism evidence="2 3">
    <name type="scientific">Malurus cyaneus samueli</name>
    <dbReference type="NCBI Taxonomy" id="2593467"/>
    <lineage>
        <taxon>Eukaryota</taxon>
        <taxon>Metazoa</taxon>
        <taxon>Chordata</taxon>
        <taxon>Craniata</taxon>
        <taxon>Vertebrata</taxon>
        <taxon>Euteleostomi</taxon>
        <taxon>Archelosauria</taxon>
        <taxon>Archosauria</taxon>
        <taxon>Dinosauria</taxon>
        <taxon>Saurischia</taxon>
        <taxon>Theropoda</taxon>
        <taxon>Coelurosauria</taxon>
        <taxon>Aves</taxon>
        <taxon>Neognathae</taxon>
        <taxon>Neoaves</taxon>
        <taxon>Telluraves</taxon>
        <taxon>Australaves</taxon>
        <taxon>Passeriformes</taxon>
        <taxon>Meliphagoidea</taxon>
        <taxon>Maluridae</taxon>
        <taxon>Malurus</taxon>
    </lineage>
</organism>
<dbReference type="InterPro" id="IPR013106">
    <property type="entry name" value="Ig_V-set"/>
</dbReference>